<dbReference type="Proteomes" id="UP000077177">
    <property type="component" value="Chromosome"/>
</dbReference>
<evidence type="ECO:0008006" key="3">
    <source>
        <dbReference type="Google" id="ProtNLM"/>
    </source>
</evidence>
<dbReference type="STRING" id="1492898.SY85_23860"/>
<proteinExistence type="predicted"/>
<keyword evidence="2" id="KW-1185">Reference proteome</keyword>
<sequence length="405" mass="46181">MSVFLQLYTQLYLGGGIPKVIEQLGNDFKNTTSYTGLFDTTTPSYLNVPNIVQIGSPYQSKFKLLAWYKRFRSLKEIKKDKGVTVTVSHTPWLHLLNTIVGGKDKKILLFHTSLTSSNAFTLWQRILIKAILFLFSNQTYACIAVSVELENELKRIPRIRNKVTHIFNYFELEEIFQKSKEPLAFELDEILNNYSVFVTAGRLHSQKNFTFLIELFAKLKKEKKYYAAKLLIMGIGPELEMLMELAHSEQLVAVQLKSAGMGDLKKADIIFAGYMANPYPVLRKGALYISTSLYEGFPIAVCEALVLQKLVIISDCPTGHVEIISGSITNGYNIGKNPFGILLPLRNLPKKQALHQWHTFMVENSDLILGCNGNQENHYRFSKEHKQQQIMKWQRMIEPAFVSIA</sequence>
<reference evidence="1 2" key="2">
    <citation type="journal article" date="2016" name="Int. J. Syst. Evol. Microbiol.">
        <title>Flavisolibacter tropicus sp. nov., isolated from tropical soil.</title>
        <authorList>
            <person name="Lee J.J."/>
            <person name="Kang M.S."/>
            <person name="Kim G.S."/>
            <person name="Lee C.S."/>
            <person name="Lim S."/>
            <person name="Lee J."/>
            <person name="Roh S.H."/>
            <person name="Kang H."/>
            <person name="Ha J.M."/>
            <person name="Bae S."/>
            <person name="Jung H.Y."/>
            <person name="Kim M.K."/>
        </authorList>
    </citation>
    <scope>NUCLEOTIDE SEQUENCE [LARGE SCALE GENOMIC DNA]</scope>
    <source>
        <strain evidence="1 2">LCS9</strain>
    </source>
</reference>
<dbReference type="PANTHER" id="PTHR45947:SF3">
    <property type="entry name" value="SULFOQUINOVOSYL TRANSFERASE SQD2"/>
    <property type="match status" value="1"/>
</dbReference>
<dbReference type="GO" id="GO:0016757">
    <property type="term" value="F:glycosyltransferase activity"/>
    <property type="evidence" value="ECO:0007669"/>
    <property type="project" value="TreeGrafter"/>
</dbReference>
<name>A0A172U126_9BACT</name>
<evidence type="ECO:0000313" key="1">
    <source>
        <dbReference type="EMBL" id="ANE53059.1"/>
    </source>
</evidence>
<dbReference type="PANTHER" id="PTHR45947">
    <property type="entry name" value="SULFOQUINOVOSYL TRANSFERASE SQD2"/>
    <property type="match status" value="1"/>
</dbReference>
<dbReference type="SUPFAM" id="SSF53756">
    <property type="entry name" value="UDP-Glycosyltransferase/glycogen phosphorylase"/>
    <property type="match status" value="1"/>
</dbReference>
<accession>A0A172U126</accession>
<gene>
    <name evidence="1" type="ORF">SY85_23860</name>
</gene>
<dbReference type="Pfam" id="PF13692">
    <property type="entry name" value="Glyco_trans_1_4"/>
    <property type="match status" value="1"/>
</dbReference>
<dbReference type="InterPro" id="IPR050194">
    <property type="entry name" value="Glycosyltransferase_grp1"/>
</dbReference>
<dbReference type="EMBL" id="CP011390">
    <property type="protein sequence ID" value="ANE53059.1"/>
    <property type="molecule type" value="Genomic_DNA"/>
</dbReference>
<evidence type="ECO:0000313" key="2">
    <source>
        <dbReference type="Proteomes" id="UP000077177"/>
    </source>
</evidence>
<reference evidence="2" key="1">
    <citation type="submission" date="2015-01" db="EMBL/GenBank/DDBJ databases">
        <title>Flavisolibacter sp./LCS9/ whole genome sequencing.</title>
        <authorList>
            <person name="Kim M.K."/>
            <person name="Srinivasan S."/>
            <person name="Lee J.-J."/>
        </authorList>
    </citation>
    <scope>NUCLEOTIDE SEQUENCE [LARGE SCALE GENOMIC DNA]</scope>
    <source>
        <strain evidence="2">LCS9</strain>
    </source>
</reference>
<dbReference type="KEGG" id="fla:SY85_23860"/>
<protein>
    <recommendedName>
        <fullName evidence="3">Glycosyl transferase family 1 domain-containing protein</fullName>
    </recommendedName>
</protein>
<organism evidence="1 2">
    <name type="scientific">Flavisolibacter tropicus</name>
    <dbReference type="NCBI Taxonomy" id="1492898"/>
    <lineage>
        <taxon>Bacteria</taxon>
        <taxon>Pseudomonadati</taxon>
        <taxon>Bacteroidota</taxon>
        <taxon>Chitinophagia</taxon>
        <taxon>Chitinophagales</taxon>
        <taxon>Chitinophagaceae</taxon>
        <taxon>Flavisolibacter</taxon>
    </lineage>
</organism>
<dbReference type="RefSeq" id="WP_066408629.1">
    <property type="nucleotide sequence ID" value="NZ_CP011390.1"/>
</dbReference>
<dbReference type="OrthoDB" id="9811239at2"/>
<dbReference type="AlphaFoldDB" id="A0A172U126"/>
<dbReference type="Gene3D" id="3.40.50.2000">
    <property type="entry name" value="Glycogen Phosphorylase B"/>
    <property type="match status" value="2"/>
</dbReference>